<protein>
    <submittedName>
        <fullName evidence="1">Uncharacterized protein</fullName>
    </submittedName>
</protein>
<sequence>MMWGRVSTMTTRRVATERCATFHADLRTNHPSSIYPRENRSSLLIYMKKTDFMLVSTIISRSILEYDHNGSWKEEITGRMNFINASTLCCFHVLIHKRKKTLKHLPVFTWFPTLDFFFGIESEQSEYKADAVSDMKSLKLSSRTKYMSLC</sequence>
<dbReference type="AlphaFoldDB" id="A0A9P4JKP6"/>
<proteinExistence type="predicted"/>
<organism evidence="1 2">
    <name type="scientific">Delitschia confertaspora ATCC 74209</name>
    <dbReference type="NCBI Taxonomy" id="1513339"/>
    <lineage>
        <taxon>Eukaryota</taxon>
        <taxon>Fungi</taxon>
        <taxon>Dikarya</taxon>
        <taxon>Ascomycota</taxon>
        <taxon>Pezizomycotina</taxon>
        <taxon>Dothideomycetes</taxon>
        <taxon>Pleosporomycetidae</taxon>
        <taxon>Pleosporales</taxon>
        <taxon>Delitschiaceae</taxon>
        <taxon>Delitschia</taxon>
    </lineage>
</organism>
<dbReference type="EMBL" id="ML994047">
    <property type="protein sequence ID" value="KAF2199946.1"/>
    <property type="molecule type" value="Genomic_DNA"/>
</dbReference>
<accession>A0A9P4JKP6</accession>
<reference evidence="1" key="1">
    <citation type="journal article" date="2020" name="Stud. Mycol.">
        <title>101 Dothideomycetes genomes: a test case for predicting lifestyles and emergence of pathogens.</title>
        <authorList>
            <person name="Haridas S."/>
            <person name="Albert R."/>
            <person name="Binder M."/>
            <person name="Bloem J."/>
            <person name="Labutti K."/>
            <person name="Salamov A."/>
            <person name="Andreopoulos B."/>
            <person name="Baker S."/>
            <person name="Barry K."/>
            <person name="Bills G."/>
            <person name="Bluhm B."/>
            <person name="Cannon C."/>
            <person name="Castanera R."/>
            <person name="Culley D."/>
            <person name="Daum C."/>
            <person name="Ezra D."/>
            <person name="Gonzalez J."/>
            <person name="Henrissat B."/>
            <person name="Kuo A."/>
            <person name="Liang C."/>
            <person name="Lipzen A."/>
            <person name="Lutzoni F."/>
            <person name="Magnuson J."/>
            <person name="Mondo S."/>
            <person name="Nolan M."/>
            <person name="Ohm R."/>
            <person name="Pangilinan J."/>
            <person name="Park H.-J."/>
            <person name="Ramirez L."/>
            <person name="Alfaro M."/>
            <person name="Sun H."/>
            <person name="Tritt A."/>
            <person name="Yoshinaga Y."/>
            <person name="Zwiers L.-H."/>
            <person name="Turgeon B."/>
            <person name="Goodwin S."/>
            <person name="Spatafora J."/>
            <person name="Crous P."/>
            <person name="Grigoriev I."/>
        </authorList>
    </citation>
    <scope>NUCLEOTIDE SEQUENCE</scope>
    <source>
        <strain evidence="1">ATCC 74209</strain>
    </source>
</reference>
<gene>
    <name evidence="1" type="ORF">GQ43DRAFT_97473</name>
</gene>
<dbReference type="Proteomes" id="UP000799536">
    <property type="component" value="Unassembled WGS sequence"/>
</dbReference>
<comment type="caution">
    <text evidence="1">The sequence shown here is derived from an EMBL/GenBank/DDBJ whole genome shotgun (WGS) entry which is preliminary data.</text>
</comment>
<name>A0A9P4JKP6_9PLEO</name>
<evidence type="ECO:0000313" key="1">
    <source>
        <dbReference type="EMBL" id="KAF2199946.1"/>
    </source>
</evidence>
<evidence type="ECO:0000313" key="2">
    <source>
        <dbReference type="Proteomes" id="UP000799536"/>
    </source>
</evidence>
<keyword evidence="2" id="KW-1185">Reference proteome</keyword>